<feature type="domain" description="Penicillin-binding protein dimerisation" evidence="13">
    <location>
        <begin position="58"/>
        <end position="413"/>
    </location>
</feature>
<dbReference type="PANTHER" id="PTHR30627">
    <property type="entry name" value="PEPTIDOGLYCAN D,D-TRANSPEPTIDASE"/>
    <property type="match status" value="1"/>
</dbReference>
<comment type="caution">
    <text evidence="14">The sequence shown here is derived from an EMBL/GenBank/DDBJ whole genome shotgun (WGS) entry which is preliminary data.</text>
</comment>
<evidence type="ECO:0000256" key="3">
    <source>
        <dbReference type="ARBA" id="ARBA00007171"/>
    </source>
</evidence>
<evidence type="ECO:0000256" key="2">
    <source>
        <dbReference type="ARBA" id="ARBA00004236"/>
    </source>
</evidence>
<evidence type="ECO:0000256" key="1">
    <source>
        <dbReference type="ARBA" id="ARBA00004167"/>
    </source>
</evidence>
<dbReference type="GO" id="GO:0071972">
    <property type="term" value="F:peptidoglycan L,D-transpeptidase activity"/>
    <property type="evidence" value="ECO:0007669"/>
    <property type="project" value="TreeGrafter"/>
</dbReference>
<dbReference type="InterPro" id="IPR036138">
    <property type="entry name" value="PBP_dimer_sf"/>
</dbReference>
<dbReference type="RefSeq" id="WP_204517728.1">
    <property type="nucleotide sequence ID" value="NZ_BAABIN010000007.1"/>
</dbReference>
<name>A0A938Y1S2_9BACL</name>
<keyword evidence="8 11" id="KW-1133">Transmembrane helix</keyword>
<dbReference type="AlphaFoldDB" id="A0A938Y1S2"/>
<dbReference type="InterPro" id="IPR012338">
    <property type="entry name" value="Beta-lactam/transpept-like"/>
</dbReference>
<accession>A0A938Y1S2</accession>
<feature type="transmembrane region" description="Helical" evidence="11">
    <location>
        <begin position="15"/>
        <end position="35"/>
    </location>
</feature>
<feature type="domain" description="Penicillin-binding protein transpeptidase" evidence="12">
    <location>
        <begin position="463"/>
        <end position="792"/>
    </location>
</feature>
<evidence type="ECO:0000256" key="8">
    <source>
        <dbReference type="ARBA" id="ARBA00022989"/>
    </source>
</evidence>
<dbReference type="Pfam" id="PF03717">
    <property type="entry name" value="PBP_dimer"/>
    <property type="match status" value="1"/>
</dbReference>
<dbReference type="GO" id="GO:0009252">
    <property type="term" value="P:peptidoglycan biosynthetic process"/>
    <property type="evidence" value="ECO:0007669"/>
    <property type="project" value="UniProtKB-KW"/>
</dbReference>
<evidence type="ECO:0000313" key="14">
    <source>
        <dbReference type="EMBL" id="MBM7590022.1"/>
    </source>
</evidence>
<keyword evidence="14" id="KW-0131">Cell cycle</keyword>
<proteinExistence type="inferred from homology"/>
<keyword evidence="10" id="KW-0961">Cell wall biogenesis/degradation</keyword>
<keyword evidence="6" id="KW-0133">Cell shape</keyword>
<keyword evidence="9 11" id="KW-0472">Membrane</keyword>
<dbReference type="GO" id="GO:0008658">
    <property type="term" value="F:penicillin binding"/>
    <property type="evidence" value="ECO:0007669"/>
    <property type="project" value="InterPro"/>
</dbReference>
<dbReference type="Pfam" id="PF00905">
    <property type="entry name" value="Transpeptidase"/>
    <property type="match status" value="1"/>
</dbReference>
<comment type="subcellular location">
    <subcellularLocation>
        <location evidence="2">Cell membrane</location>
    </subcellularLocation>
    <subcellularLocation>
        <location evidence="1">Membrane</location>
        <topology evidence="1">Single-pass membrane protein</topology>
    </subcellularLocation>
</comment>
<dbReference type="Proteomes" id="UP000717624">
    <property type="component" value="Unassembled WGS sequence"/>
</dbReference>
<dbReference type="Gene3D" id="3.90.1310.10">
    <property type="entry name" value="Penicillin-binding protein 2a (Domain 2)"/>
    <property type="match status" value="2"/>
</dbReference>
<dbReference type="GO" id="GO:0051301">
    <property type="term" value="P:cell division"/>
    <property type="evidence" value="ECO:0007669"/>
    <property type="project" value="UniProtKB-KW"/>
</dbReference>
<evidence type="ECO:0000256" key="5">
    <source>
        <dbReference type="ARBA" id="ARBA00022692"/>
    </source>
</evidence>
<evidence type="ECO:0000256" key="7">
    <source>
        <dbReference type="ARBA" id="ARBA00022984"/>
    </source>
</evidence>
<evidence type="ECO:0000256" key="6">
    <source>
        <dbReference type="ARBA" id="ARBA00022960"/>
    </source>
</evidence>
<dbReference type="EMBL" id="JAFBEB010000004">
    <property type="protein sequence ID" value="MBM7590022.1"/>
    <property type="molecule type" value="Genomic_DNA"/>
</dbReference>
<dbReference type="Gene3D" id="3.40.710.10">
    <property type="entry name" value="DD-peptidase/beta-lactamase superfamily"/>
    <property type="match status" value="1"/>
</dbReference>
<keyword evidence="15" id="KW-1185">Reference proteome</keyword>
<dbReference type="GO" id="GO:0071555">
    <property type="term" value="P:cell wall organization"/>
    <property type="evidence" value="ECO:0007669"/>
    <property type="project" value="UniProtKB-KW"/>
</dbReference>
<evidence type="ECO:0000256" key="9">
    <source>
        <dbReference type="ARBA" id="ARBA00023136"/>
    </source>
</evidence>
<evidence type="ECO:0000256" key="4">
    <source>
        <dbReference type="ARBA" id="ARBA00022475"/>
    </source>
</evidence>
<keyword evidence="5 11" id="KW-0812">Transmembrane</keyword>
<reference evidence="14" key="1">
    <citation type="submission" date="2021-01" db="EMBL/GenBank/DDBJ databases">
        <title>Genomic Encyclopedia of Type Strains, Phase IV (KMG-IV): sequencing the most valuable type-strain genomes for metagenomic binning, comparative biology and taxonomic classification.</title>
        <authorList>
            <person name="Goeker M."/>
        </authorList>
    </citation>
    <scope>NUCLEOTIDE SEQUENCE</scope>
    <source>
        <strain evidence="14">DSM 25523</strain>
    </source>
</reference>
<comment type="similarity">
    <text evidence="3">Belongs to the transpeptidase family.</text>
</comment>
<keyword evidence="7" id="KW-0573">Peptidoglycan synthesis</keyword>
<dbReference type="SUPFAM" id="SSF56601">
    <property type="entry name" value="beta-lactamase/transpeptidase-like"/>
    <property type="match status" value="1"/>
</dbReference>
<keyword evidence="4" id="KW-1003">Cell membrane</keyword>
<sequence>MGETKEEKSHIPFRLNVLFFIVFLFFAAIILRLAFVQLVEGEEYKLALEKYSTRDLPISAPRGRILDANGQVLVSNKPVYTVYYVKEQNQDIDAKTEEQTAEKLAKILTIDDTDTFTDKELLQLAVQLQATLPVALNKAETEQLIGQLTPKLSKLPEIEAIDSMSDLDLAKTALLLKVRVKSPFDSAEQARLKASLQKALNKKPEELQNLSDTELLRSALQANIAVNIKLSKEDRDDLIKENKAVLRQFPPVGELAQKSDMDLLQYADFFNLDVKLPLTEQEKKFQWHKLGILKEMRSYDIPSYMPRRVKENISENEMFKIEERRTELPGISVKLEPMRKIYNDPDGSPFGTHILGYTNAIRPDELKEYEAQGYNAYDRVGETGLERYYERYLRGKDGVMEVRVNKNSETVEKEQKVAPEPGDDLVLALDRRFQSKVEDIVKKHFEELKKRPDVPKEMKDIHALVMNPNTGEILAMASYPDYDLNIYYDRKALGFNEKYSSLILPNESNRFINSAYAPGSTVKPLSVMMALQEGLVTPEETIIDRGGWQVGNVFKKNWKTGGHGAVNARRALQVSNNTYMYAMAMRLADRADDYKKQFSVIDFYNHQFGLGVKTGVDLPYEKAGVENPNSYYGNLADAFIGQYDIFTPMQLGQYVSTIANGGYRIRPHLVKEIRKGSTDPKMLGPVLTKIEPEVLNKVDIDPKWIQVVKEGMYLVTQPGGTASSTFRGLPFTVAAKTGTAQTGTGRPDNAVMVGFAPYENPQVVFVVVVPNGLRDSVHSADASGPIARQLLEAYNELYPGVLTGSGTKQEKK</sequence>
<dbReference type="SUPFAM" id="SSF56519">
    <property type="entry name" value="Penicillin binding protein dimerisation domain"/>
    <property type="match status" value="1"/>
</dbReference>
<organism evidence="14 15">
    <name type="scientific">Brevibacillus fulvus</name>
    <dbReference type="NCBI Taxonomy" id="1125967"/>
    <lineage>
        <taxon>Bacteria</taxon>
        <taxon>Bacillati</taxon>
        <taxon>Bacillota</taxon>
        <taxon>Bacilli</taxon>
        <taxon>Bacillales</taxon>
        <taxon>Paenibacillaceae</taxon>
        <taxon>Brevibacillus</taxon>
    </lineage>
</organism>
<dbReference type="GO" id="GO:0005886">
    <property type="term" value="C:plasma membrane"/>
    <property type="evidence" value="ECO:0007669"/>
    <property type="project" value="UniProtKB-SubCell"/>
</dbReference>
<dbReference type="PANTHER" id="PTHR30627:SF2">
    <property type="entry name" value="PEPTIDOGLYCAN D,D-TRANSPEPTIDASE MRDA"/>
    <property type="match status" value="1"/>
</dbReference>
<evidence type="ECO:0000313" key="15">
    <source>
        <dbReference type="Proteomes" id="UP000717624"/>
    </source>
</evidence>
<dbReference type="GO" id="GO:0008360">
    <property type="term" value="P:regulation of cell shape"/>
    <property type="evidence" value="ECO:0007669"/>
    <property type="project" value="UniProtKB-KW"/>
</dbReference>
<dbReference type="InterPro" id="IPR050515">
    <property type="entry name" value="Beta-lactam/transpept"/>
</dbReference>
<dbReference type="InterPro" id="IPR005311">
    <property type="entry name" value="PBP_dimer"/>
</dbReference>
<keyword evidence="14" id="KW-0132">Cell division</keyword>
<evidence type="ECO:0000259" key="13">
    <source>
        <dbReference type="Pfam" id="PF03717"/>
    </source>
</evidence>
<dbReference type="InterPro" id="IPR001460">
    <property type="entry name" value="PCN-bd_Tpept"/>
</dbReference>
<protein>
    <submittedName>
        <fullName evidence="14">Cell division protein FtsI/penicillin-binding protein 2</fullName>
    </submittedName>
</protein>
<evidence type="ECO:0000256" key="10">
    <source>
        <dbReference type="ARBA" id="ARBA00023316"/>
    </source>
</evidence>
<evidence type="ECO:0000256" key="11">
    <source>
        <dbReference type="SAM" id="Phobius"/>
    </source>
</evidence>
<evidence type="ECO:0000259" key="12">
    <source>
        <dbReference type="Pfam" id="PF00905"/>
    </source>
</evidence>
<gene>
    <name evidence="14" type="ORF">JOD01_001623</name>
</gene>